<evidence type="ECO:0000313" key="2">
    <source>
        <dbReference type="Proteomes" id="UP000479710"/>
    </source>
</evidence>
<dbReference type="AlphaFoldDB" id="A0A6G1EJN1"/>
<name>A0A6G1EJN1_9ORYZ</name>
<accession>A0A6G1EJN1</accession>
<dbReference type="EMBL" id="SPHZ02000003">
    <property type="protein sequence ID" value="KAF0924612.1"/>
    <property type="molecule type" value="Genomic_DNA"/>
</dbReference>
<gene>
    <name evidence="1" type="ORF">E2562_010217</name>
</gene>
<dbReference type="Proteomes" id="UP000479710">
    <property type="component" value="Unassembled WGS sequence"/>
</dbReference>
<organism evidence="1 2">
    <name type="scientific">Oryza meyeriana var. granulata</name>
    <dbReference type="NCBI Taxonomy" id="110450"/>
    <lineage>
        <taxon>Eukaryota</taxon>
        <taxon>Viridiplantae</taxon>
        <taxon>Streptophyta</taxon>
        <taxon>Embryophyta</taxon>
        <taxon>Tracheophyta</taxon>
        <taxon>Spermatophyta</taxon>
        <taxon>Magnoliopsida</taxon>
        <taxon>Liliopsida</taxon>
        <taxon>Poales</taxon>
        <taxon>Poaceae</taxon>
        <taxon>BOP clade</taxon>
        <taxon>Oryzoideae</taxon>
        <taxon>Oryzeae</taxon>
        <taxon>Oryzinae</taxon>
        <taxon>Oryza</taxon>
        <taxon>Oryza meyeriana</taxon>
    </lineage>
</organism>
<protein>
    <submittedName>
        <fullName evidence="1">Uncharacterized protein</fullName>
    </submittedName>
</protein>
<proteinExistence type="predicted"/>
<sequence length="106" mass="11165">MLCWLLREIYQVGQLLQTPTPVAGPQLPASSLQRSCGAIVVGAEQHGAGARHGGGGAAPACDGTRSCSGEKEEIEIGREDMELGCIQRQIKVDLLWGAQAEPARLV</sequence>
<keyword evidence="2" id="KW-1185">Reference proteome</keyword>
<comment type="caution">
    <text evidence="1">The sequence shown here is derived from an EMBL/GenBank/DDBJ whole genome shotgun (WGS) entry which is preliminary data.</text>
</comment>
<evidence type="ECO:0000313" key="1">
    <source>
        <dbReference type="EMBL" id="KAF0924612.1"/>
    </source>
</evidence>
<reference evidence="1 2" key="1">
    <citation type="submission" date="2019-11" db="EMBL/GenBank/DDBJ databases">
        <title>Whole genome sequence of Oryza granulata.</title>
        <authorList>
            <person name="Li W."/>
        </authorList>
    </citation>
    <scope>NUCLEOTIDE SEQUENCE [LARGE SCALE GENOMIC DNA]</scope>
    <source>
        <strain evidence="2">cv. Menghai</strain>
        <tissue evidence="1">Leaf</tissue>
    </source>
</reference>